<evidence type="ECO:0000256" key="1">
    <source>
        <dbReference type="ARBA" id="ARBA00022659"/>
    </source>
</evidence>
<dbReference type="GO" id="GO:0009617">
    <property type="term" value="P:response to bacterium"/>
    <property type="evidence" value="ECO:0007669"/>
    <property type="project" value="TreeGrafter"/>
</dbReference>
<dbReference type="Pfam" id="PF00092">
    <property type="entry name" value="VWA"/>
    <property type="match status" value="1"/>
</dbReference>
<dbReference type="Gene3D" id="3.40.50.410">
    <property type="entry name" value="von Willebrand factor, type A domain"/>
    <property type="match status" value="1"/>
</dbReference>
<dbReference type="SMART" id="SM00032">
    <property type="entry name" value="CCP"/>
    <property type="match status" value="2"/>
</dbReference>
<reference evidence="7" key="3">
    <citation type="submission" date="2025-09" db="UniProtKB">
        <authorList>
            <consortium name="Ensembl"/>
        </authorList>
    </citation>
    <scope>IDENTIFICATION</scope>
</reference>
<evidence type="ECO:0000256" key="3">
    <source>
        <dbReference type="ARBA" id="ARBA00022737"/>
    </source>
</evidence>
<dbReference type="PANTHER" id="PTHR46393">
    <property type="entry name" value="SUSHI DOMAIN-CONTAINING PROTEIN"/>
    <property type="match status" value="1"/>
</dbReference>
<evidence type="ECO:0000256" key="2">
    <source>
        <dbReference type="ARBA" id="ARBA00022729"/>
    </source>
</evidence>
<keyword evidence="3" id="KW-0677">Repeat</keyword>
<dbReference type="PROSITE" id="PS50234">
    <property type="entry name" value="VWFA"/>
    <property type="match status" value="1"/>
</dbReference>
<proteinExistence type="predicted"/>
<evidence type="ECO:0000313" key="8">
    <source>
        <dbReference type="Proteomes" id="UP000694405"/>
    </source>
</evidence>
<reference evidence="7" key="1">
    <citation type="submission" date="2020-03" db="EMBL/GenBank/DDBJ databases">
        <title>Melopsittacus undulatus (budgerigar) genome, bMelUnd1, maternal haplotype with Z.</title>
        <authorList>
            <person name="Gedman G."/>
            <person name="Mountcastle J."/>
            <person name="Haase B."/>
            <person name="Formenti G."/>
            <person name="Wright T."/>
            <person name="Apodaca J."/>
            <person name="Pelan S."/>
            <person name="Chow W."/>
            <person name="Rhie A."/>
            <person name="Howe K."/>
            <person name="Fedrigo O."/>
            <person name="Jarvis E.D."/>
        </authorList>
    </citation>
    <scope>NUCLEOTIDE SEQUENCE [LARGE SCALE GENOMIC DNA]</scope>
</reference>
<accession>A0A8V5GEP9</accession>
<reference evidence="7" key="2">
    <citation type="submission" date="2025-08" db="UniProtKB">
        <authorList>
            <consortium name="Ensembl"/>
        </authorList>
    </citation>
    <scope>IDENTIFICATION</scope>
</reference>
<gene>
    <name evidence="7" type="primary">LOC117438951</name>
</gene>
<evidence type="ECO:0000256" key="6">
    <source>
        <dbReference type="PROSITE-ProRule" id="PRU00302"/>
    </source>
</evidence>
<keyword evidence="5" id="KW-0325">Glycoprotein</keyword>
<dbReference type="SUPFAM" id="SSF53300">
    <property type="entry name" value="vWA-like"/>
    <property type="match status" value="1"/>
</dbReference>
<keyword evidence="8" id="KW-1185">Reference proteome</keyword>
<dbReference type="GO" id="GO:0006956">
    <property type="term" value="P:complement activation"/>
    <property type="evidence" value="ECO:0007669"/>
    <property type="project" value="TreeGrafter"/>
</dbReference>
<sequence>MGLSPAPTALRRCGSRGQWEELPGGAEPRCVAVHCPSPLEVEHGWVWPRGGSYPPGSKVTFGCPSGFRLRGPQNLTCGEGGRWRGSPPACDDGAGACPALPIPAGGFRSGSGHVIEAVVRFRCRRGLELLGSMERRCREDGTWSGTQPQCRGQGSMGSMGINKGQWDQWGSMGVNGDQWGSMGINGSQWDQWGSMERRCQEDGTWSGTQPQCRGQGSMGSMGSMGINKGQWGSMGINGSQWGSMGINGDQWVSMGSMGINTGQWESMEVNGDQWGSMGSMGSMGINGETVPGGWDMERDPAPVQGSGVNGINGINGDQWGSMGVNGINGHQWASMGINGSQWGSMERRCREDGTWSGTQPQCRGQGSMGSMGINGINNYQWESMASMGINGHQWESMGVNGDQWGSMERRCREDGTWSGTQPQCRGQGSMGSMGSMGINGGQWVSMGVNGINGCQWGSMGVNGDQWESMGVNGINGHQWGSMGVNGINGCQWRSMGVNGDQWESMGVNGINGHQWGSMGVNGDQWESMGINGCQWGSMERRCREDGTWSGTQPQCRDPRVFDTPEEAASGFLASLTQTVEAAEANETRSPTEKRRIRLGSASALNIFLLLDASQSIGAQDFGDARDALRGLVEKIASYGAAPRYGIITFGTEAQVVLSPMDPKAADAAHVEEVLEGLSFKAHALRPGTNPQAALRAVYELLVNVPYPVPIDPYGSQWAPIDLYGLPFISMGSH</sequence>
<feature type="disulfide bond" evidence="6">
    <location>
        <begin position="63"/>
        <end position="90"/>
    </location>
</feature>
<dbReference type="Ensembl" id="ENSMUNT00000034684.1">
    <property type="protein sequence ID" value="ENSMUNP00000031136.1"/>
    <property type="gene ID" value="ENSMUNG00000019345.1"/>
</dbReference>
<keyword evidence="1 6" id="KW-0768">Sushi</keyword>
<dbReference type="AlphaFoldDB" id="A0A8V5GEP9"/>
<dbReference type="Gene3D" id="2.10.70.10">
    <property type="entry name" value="Complement Module, domain 1"/>
    <property type="match status" value="2"/>
</dbReference>
<dbReference type="GO" id="GO:0070062">
    <property type="term" value="C:extracellular exosome"/>
    <property type="evidence" value="ECO:0007669"/>
    <property type="project" value="TreeGrafter"/>
</dbReference>
<evidence type="ECO:0000313" key="7">
    <source>
        <dbReference type="Ensembl" id="ENSMUNP00000031136.1"/>
    </source>
</evidence>
<protein>
    <submittedName>
        <fullName evidence="7">Uncharacterized protein</fullName>
    </submittedName>
</protein>
<dbReference type="InterPro" id="IPR000436">
    <property type="entry name" value="Sushi_SCR_CCP_dom"/>
</dbReference>
<keyword evidence="4 6" id="KW-1015">Disulfide bond</keyword>
<dbReference type="CDD" id="cd00033">
    <property type="entry name" value="CCP"/>
    <property type="match status" value="6"/>
</dbReference>
<dbReference type="Pfam" id="PF00084">
    <property type="entry name" value="Sushi"/>
    <property type="match status" value="2"/>
</dbReference>
<dbReference type="Proteomes" id="UP000694405">
    <property type="component" value="Unassembled WGS sequence"/>
</dbReference>
<dbReference type="InterPro" id="IPR035976">
    <property type="entry name" value="Sushi/SCR/CCP_sf"/>
</dbReference>
<organism evidence="7 8">
    <name type="scientific">Melopsittacus undulatus</name>
    <name type="common">Budgerigar</name>
    <name type="synonym">Psittacus undulatus</name>
    <dbReference type="NCBI Taxonomy" id="13146"/>
    <lineage>
        <taxon>Eukaryota</taxon>
        <taxon>Metazoa</taxon>
        <taxon>Chordata</taxon>
        <taxon>Craniata</taxon>
        <taxon>Vertebrata</taxon>
        <taxon>Euteleostomi</taxon>
        <taxon>Archelosauria</taxon>
        <taxon>Archosauria</taxon>
        <taxon>Dinosauria</taxon>
        <taxon>Saurischia</taxon>
        <taxon>Theropoda</taxon>
        <taxon>Coelurosauria</taxon>
        <taxon>Aves</taxon>
        <taxon>Neognathae</taxon>
        <taxon>Neoaves</taxon>
        <taxon>Telluraves</taxon>
        <taxon>Australaves</taxon>
        <taxon>Psittaciformes</taxon>
        <taxon>Psittaculidae</taxon>
        <taxon>Melopsittacus</taxon>
    </lineage>
</organism>
<dbReference type="InterPro" id="IPR002035">
    <property type="entry name" value="VWF_A"/>
</dbReference>
<evidence type="ECO:0000256" key="4">
    <source>
        <dbReference type="ARBA" id="ARBA00023157"/>
    </source>
</evidence>
<name>A0A8V5GEP9_MELUD</name>
<keyword evidence="2" id="KW-0732">Signal</keyword>
<dbReference type="PROSITE" id="PS50923">
    <property type="entry name" value="SUSHI"/>
    <property type="match status" value="2"/>
</dbReference>
<evidence type="ECO:0000256" key="5">
    <source>
        <dbReference type="ARBA" id="ARBA00023180"/>
    </source>
</evidence>
<dbReference type="SUPFAM" id="SSF57535">
    <property type="entry name" value="Complement control module/SCR domain"/>
    <property type="match status" value="2"/>
</dbReference>
<dbReference type="InterPro" id="IPR036465">
    <property type="entry name" value="vWFA_dom_sf"/>
</dbReference>
<feature type="disulfide bond" evidence="6">
    <location>
        <begin position="123"/>
        <end position="150"/>
    </location>
</feature>
<dbReference type="PANTHER" id="PTHR46393:SF7">
    <property type="entry name" value="COMPLEMENT C2"/>
    <property type="match status" value="1"/>
</dbReference>
<comment type="caution">
    <text evidence="6">Lacks conserved residue(s) required for the propagation of feature annotation.</text>
</comment>